<keyword evidence="1" id="KW-1133">Transmembrane helix</keyword>
<keyword evidence="1" id="KW-0812">Transmembrane</keyword>
<protein>
    <recommendedName>
        <fullName evidence="4">DUF2613 family protein</fullName>
    </recommendedName>
</protein>
<reference evidence="2 3" key="1">
    <citation type="submission" date="2019-01" db="EMBL/GenBank/DDBJ databases">
        <title>Novel species of Nocardioides.</title>
        <authorList>
            <person name="Liu Q."/>
            <person name="Xin Y.-H."/>
        </authorList>
    </citation>
    <scope>NUCLEOTIDE SEQUENCE [LARGE SCALE GENOMIC DNA]</scope>
    <source>
        <strain evidence="2 3">CGMCC 4.6882</strain>
    </source>
</reference>
<organism evidence="2 3">
    <name type="scientific">Nocardioides oleivorans</name>
    <dbReference type="NCBI Taxonomy" id="273676"/>
    <lineage>
        <taxon>Bacteria</taxon>
        <taxon>Bacillati</taxon>
        <taxon>Actinomycetota</taxon>
        <taxon>Actinomycetes</taxon>
        <taxon>Propionibacteriales</taxon>
        <taxon>Nocardioidaceae</taxon>
        <taxon>Nocardioides</taxon>
    </lineage>
</organism>
<dbReference type="EMBL" id="SDWT01000002">
    <property type="protein sequence ID" value="RYB91924.1"/>
    <property type="molecule type" value="Genomic_DNA"/>
</dbReference>
<keyword evidence="3" id="KW-1185">Reference proteome</keyword>
<proteinExistence type="predicted"/>
<evidence type="ECO:0000313" key="3">
    <source>
        <dbReference type="Proteomes" id="UP000294071"/>
    </source>
</evidence>
<name>A0A4Q2RVA3_9ACTN</name>
<evidence type="ECO:0000256" key="1">
    <source>
        <dbReference type="SAM" id="Phobius"/>
    </source>
</evidence>
<gene>
    <name evidence="2" type="ORF">EUA93_17525</name>
</gene>
<sequence>MSVIGGSAASGIGGIVTSILLPTAVGAIVAGGALGGLVFSQTQAPETNPASQEILVYGD</sequence>
<evidence type="ECO:0008006" key="4">
    <source>
        <dbReference type="Google" id="ProtNLM"/>
    </source>
</evidence>
<feature type="transmembrane region" description="Helical" evidence="1">
    <location>
        <begin position="12"/>
        <end position="39"/>
    </location>
</feature>
<keyword evidence="1" id="KW-0472">Membrane</keyword>
<dbReference type="Proteomes" id="UP000294071">
    <property type="component" value="Unassembled WGS sequence"/>
</dbReference>
<evidence type="ECO:0000313" key="2">
    <source>
        <dbReference type="EMBL" id="RYB91924.1"/>
    </source>
</evidence>
<accession>A0A4Q2RVA3</accession>
<comment type="caution">
    <text evidence="2">The sequence shown here is derived from an EMBL/GenBank/DDBJ whole genome shotgun (WGS) entry which is preliminary data.</text>
</comment>
<dbReference type="RefSeq" id="WP_129401589.1">
    <property type="nucleotide sequence ID" value="NZ_SDWT01000002.1"/>
</dbReference>
<dbReference type="AlphaFoldDB" id="A0A4Q2RVA3"/>